<dbReference type="Proteomes" id="UP001165090">
    <property type="component" value="Unassembled WGS sequence"/>
</dbReference>
<gene>
    <name evidence="4" type="ORF">VaNZ11_013042</name>
</gene>
<evidence type="ECO:0000313" key="5">
    <source>
        <dbReference type="Proteomes" id="UP001165090"/>
    </source>
</evidence>
<comment type="caution">
    <text evidence="4">The sequence shown here is derived from an EMBL/GenBank/DDBJ whole genome shotgun (WGS) entry which is preliminary data.</text>
</comment>
<protein>
    <submittedName>
        <fullName evidence="4">Uncharacterized protein</fullName>
    </submittedName>
</protein>
<evidence type="ECO:0000256" key="1">
    <source>
        <dbReference type="ARBA" id="ARBA00009861"/>
    </source>
</evidence>
<dbReference type="EMBL" id="BSDZ01000080">
    <property type="protein sequence ID" value="GLI68574.1"/>
    <property type="molecule type" value="Genomic_DNA"/>
</dbReference>
<dbReference type="PANTHER" id="PTHR31642">
    <property type="entry name" value="TRICHOTHECENE 3-O-ACETYLTRANSFERASE"/>
    <property type="match status" value="1"/>
</dbReference>
<dbReference type="InterPro" id="IPR023213">
    <property type="entry name" value="CAT-like_dom_sf"/>
</dbReference>
<organism evidence="4 5">
    <name type="scientific">Volvox africanus</name>
    <dbReference type="NCBI Taxonomy" id="51714"/>
    <lineage>
        <taxon>Eukaryota</taxon>
        <taxon>Viridiplantae</taxon>
        <taxon>Chlorophyta</taxon>
        <taxon>core chlorophytes</taxon>
        <taxon>Chlorophyceae</taxon>
        <taxon>CS clade</taxon>
        <taxon>Chlamydomonadales</taxon>
        <taxon>Volvocaceae</taxon>
        <taxon>Volvox</taxon>
    </lineage>
</organism>
<reference evidence="4 5" key="1">
    <citation type="journal article" date="2023" name="IScience">
        <title>Expanded male sex-determining region conserved during the evolution of homothallism in the green alga Volvox.</title>
        <authorList>
            <person name="Yamamoto K."/>
            <person name="Matsuzaki R."/>
            <person name="Mahakham W."/>
            <person name="Heman W."/>
            <person name="Sekimoto H."/>
            <person name="Kawachi M."/>
            <person name="Minakuchi Y."/>
            <person name="Toyoda A."/>
            <person name="Nozaki H."/>
        </authorList>
    </citation>
    <scope>NUCLEOTIDE SEQUENCE [LARGE SCALE GENOMIC DNA]</scope>
    <source>
        <strain evidence="4 5">NIES-4468</strain>
    </source>
</reference>
<dbReference type="PANTHER" id="PTHR31642:SF310">
    <property type="entry name" value="FATTY ALCOHOL:CAFFEOYL-COA ACYLTRANSFERASE"/>
    <property type="match status" value="1"/>
</dbReference>
<evidence type="ECO:0000256" key="3">
    <source>
        <dbReference type="SAM" id="MobiDB-lite"/>
    </source>
</evidence>
<proteinExistence type="inferred from homology"/>
<dbReference type="Gene3D" id="3.30.559.10">
    <property type="entry name" value="Chloramphenicol acetyltransferase-like domain"/>
    <property type="match status" value="2"/>
</dbReference>
<keyword evidence="2" id="KW-0808">Transferase</keyword>
<dbReference type="InterPro" id="IPR050317">
    <property type="entry name" value="Plant_Fungal_Acyltransferase"/>
</dbReference>
<feature type="region of interest" description="Disordered" evidence="3">
    <location>
        <begin position="355"/>
        <end position="392"/>
    </location>
</feature>
<dbReference type="Pfam" id="PF02458">
    <property type="entry name" value="Transferase"/>
    <property type="match status" value="1"/>
</dbReference>
<feature type="compositionally biased region" description="Basic and acidic residues" evidence="3">
    <location>
        <begin position="366"/>
        <end position="383"/>
    </location>
</feature>
<keyword evidence="5" id="KW-1185">Reference proteome</keyword>
<evidence type="ECO:0000313" key="4">
    <source>
        <dbReference type="EMBL" id="GLI68574.1"/>
    </source>
</evidence>
<name>A0ABQ5SFY4_9CHLO</name>
<sequence>MSNSRHLPDFRILTDELVKLNKSAKDNTPAGPFLSCMDQANLSYSSFGGQLLFKSSIVAPLLKDAFSQALAELPWFAGRLVLSEDGRTYDVACTNAGARLLVASTSATLKQLTAVLCAGPNMGLDPNAVNPMIKYVLPHSADVIVTQQLPLSTVMLVQLSGGGSLLIPTAFHGMVDFEGLQIFVAHMSAAYNPALRARGHDSGFGNSSNCGVGGIGDNDHSNNSLNRFGNSAFNDNSAAAAEPVLATGHEGHGDLKGAVCSPIGQSLAAHCSGMKSRSFFAPDAVHARSKAHPPPVGSKPREKMVVLPLWKGPLVLMRIMYLLSIRGGGVEARVQWIPPGRLALLKQTAMEQLRRGSMMESAAGKGKAEAQQEQHQHQQRASERSCSSANEDKSTALNRTLGVAGDVGSVEWVSTRDSLAARVAQLLHALPLKQRRPMFLLVIANMRGRVHPPLPASQLGNHIWGARVDDVRPSGMGLGQLAARVRLALDRDLPAQYCDIVRQVHDLVATYPARQLMTELVLTSDPYQHLLAPEGPIMINEWRVQYNAWQFGPEPPLAFTPASPPGLSPNLMVTYPTPPAGPDGSGGCGGLCLLSSLHRVVWQQLDRVTGADLVGAL</sequence>
<comment type="similarity">
    <text evidence="1">Belongs to the plant acyltransferase family.</text>
</comment>
<evidence type="ECO:0000256" key="2">
    <source>
        <dbReference type="ARBA" id="ARBA00022679"/>
    </source>
</evidence>
<accession>A0ABQ5SFY4</accession>